<dbReference type="PANTHER" id="PTHR16830">
    <property type="entry name" value="SH2 CONTAINING ADAPTOR PRAM-1 RELATED"/>
    <property type="match status" value="1"/>
</dbReference>
<comment type="caution">
    <text evidence="1">The sequence shown here is derived from an EMBL/GenBank/DDBJ whole genome shotgun (WGS) entry which is preliminary data.</text>
</comment>
<gene>
    <name evidence="1" type="ORF">BLA29_006578</name>
</gene>
<dbReference type="AlphaFoldDB" id="A0A1Y3BDP4"/>
<name>A0A1Y3BDP4_EURMA</name>
<dbReference type="GO" id="GO:0007229">
    <property type="term" value="P:integrin-mediated signaling pathway"/>
    <property type="evidence" value="ECO:0007669"/>
    <property type="project" value="InterPro"/>
</dbReference>
<proteinExistence type="predicted"/>
<dbReference type="OrthoDB" id="5986624at2759"/>
<dbReference type="GO" id="GO:0072659">
    <property type="term" value="P:protein localization to plasma membrane"/>
    <property type="evidence" value="ECO:0007669"/>
    <property type="project" value="TreeGrafter"/>
</dbReference>
<protein>
    <submittedName>
        <fullName evidence="1">Uncharacterized protein</fullName>
    </submittedName>
</protein>
<dbReference type="GO" id="GO:0005886">
    <property type="term" value="C:plasma membrane"/>
    <property type="evidence" value="ECO:0007669"/>
    <property type="project" value="InterPro"/>
</dbReference>
<dbReference type="PANTHER" id="PTHR16830:SF12">
    <property type="entry name" value="PDZ DOMAIN-CONTAINING PROTEIN"/>
    <property type="match status" value="1"/>
</dbReference>
<keyword evidence="2" id="KW-1185">Reference proteome</keyword>
<dbReference type="GO" id="GO:0050852">
    <property type="term" value="P:T cell receptor signaling pathway"/>
    <property type="evidence" value="ECO:0007669"/>
    <property type="project" value="TreeGrafter"/>
</dbReference>
<dbReference type="InterPro" id="IPR036028">
    <property type="entry name" value="SH3-like_dom_sf"/>
</dbReference>
<dbReference type="InterPro" id="IPR043443">
    <property type="entry name" value="FYB1/2-like"/>
</dbReference>
<dbReference type="EMBL" id="MUJZ01031269">
    <property type="protein sequence ID" value="OTF77716.1"/>
    <property type="molecule type" value="Genomic_DNA"/>
</dbReference>
<dbReference type="Proteomes" id="UP000194236">
    <property type="component" value="Unassembled WGS sequence"/>
</dbReference>
<evidence type="ECO:0000313" key="2">
    <source>
        <dbReference type="Proteomes" id="UP000194236"/>
    </source>
</evidence>
<dbReference type="SUPFAM" id="SSF50044">
    <property type="entry name" value="SH3-domain"/>
    <property type="match status" value="1"/>
</dbReference>
<reference evidence="1 2" key="1">
    <citation type="submission" date="2017-03" db="EMBL/GenBank/DDBJ databases">
        <title>Genome Survey of Euroglyphus maynei.</title>
        <authorList>
            <person name="Arlian L.G."/>
            <person name="Morgan M.S."/>
            <person name="Rider S.D."/>
        </authorList>
    </citation>
    <scope>NUCLEOTIDE SEQUENCE [LARGE SCALE GENOMIC DNA]</scope>
    <source>
        <strain evidence="1">Arlian Lab</strain>
        <tissue evidence="1">Whole body</tissue>
    </source>
</reference>
<evidence type="ECO:0000313" key="1">
    <source>
        <dbReference type="EMBL" id="OTF77716.1"/>
    </source>
</evidence>
<dbReference type="Gene3D" id="2.30.30.40">
    <property type="entry name" value="SH3 Domains"/>
    <property type="match status" value="1"/>
</dbReference>
<accession>A0A1Y3BDP4</accession>
<sequence length="87" mass="10006">MAKIMKRFNMTGEEIPVNAGIVKKSNKKHSKFDLLVNQNETVLILRMENNPPGKWLAKNERSKIGYIDLNNVYLETDAIKQAFKTLN</sequence>
<organism evidence="1 2">
    <name type="scientific">Euroglyphus maynei</name>
    <name type="common">Mayne's house dust mite</name>
    <dbReference type="NCBI Taxonomy" id="6958"/>
    <lineage>
        <taxon>Eukaryota</taxon>
        <taxon>Metazoa</taxon>
        <taxon>Ecdysozoa</taxon>
        <taxon>Arthropoda</taxon>
        <taxon>Chelicerata</taxon>
        <taxon>Arachnida</taxon>
        <taxon>Acari</taxon>
        <taxon>Acariformes</taxon>
        <taxon>Sarcoptiformes</taxon>
        <taxon>Astigmata</taxon>
        <taxon>Psoroptidia</taxon>
        <taxon>Analgoidea</taxon>
        <taxon>Pyroglyphidae</taxon>
        <taxon>Pyroglyphinae</taxon>
        <taxon>Euroglyphus</taxon>
    </lineage>
</organism>